<evidence type="ECO:0008006" key="4">
    <source>
        <dbReference type="Google" id="ProtNLM"/>
    </source>
</evidence>
<proteinExistence type="predicted"/>
<dbReference type="Proteomes" id="UP001208567">
    <property type="component" value="Unassembled WGS sequence"/>
</dbReference>
<keyword evidence="3" id="KW-1185">Reference proteome</keyword>
<accession>A0ABQ5N5J0</accession>
<dbReference type="RefSeq" id="WP_264849771.1">
    <property type="nucleotide sequence ID" value="NZ_BRXR01000001.1"/>
</dbReference>
<feature type="transmembrane region" description="Helical" evidence="1">
    <location>
        <begin position="80"/>
        <end position="100"/>
    </location>
</feature>
<evidence type="ECO:0000313" key="3">
    <source>
        <dbReference type="Proteomes" id="UP001208567"/>
    </source>
</evidence>
<keyword evidence="1" id="KW-0812">Transmembrane</keyword>
<organism evidence="2 3">
    <name type="scientific">Clostridium omnivorum</name>
    <dbReference type="NCBI Taxonomy" id="1604902"/>
    <lineage>
        <taxon>Bacteria</taxon>
        <taxon>Bacillati</taxon>
        <taxon>Bacillota</taxon>
        <taxon>Clostridia</taxon>
        <taxon>Eubacteriales</taxon>
        <taxon>Clostridiaceae</taxon>
        <taxon>Clostridium</taxon>
    </lineage>
</organism>
<name>A0ABQ5N5J0_9CLOT</name>
<protein>
    <recommendedName>
        <fullName evidence="4">DUF5317 domain-containing protein</fullName>
    </recommendedName>
</protein>
<dbReference type="EMBL" id="BRXR01000001">
    <property type="protein sequence ID" value="GLC30507.1"/>
    <property type="molecule type" value="Genomic_DNA"/>
</dbReference>
<feature type="transmembrane region" description="Helical" evidence="1">
    <location>
        <begin position="52"/>
        <end position="73"/>
    </location>
</feature>
<gene>
    <name evidence="2" type="ORF">bsdE14_19170</name>
</gene>
<feature type="transmembrane region" description="Helical" evidence="1">
    <location>
        <begin position="148"/>
        <end position="172"/>
    </location>
</feature>
<keyword evidence="1" id="KW-1133">Transmembrane helix</keyword>
<dbReference type="Pfam" id="PF17248">
    <property type="entry name" value="DUF5317"/>
    <property type="match status" value="1"/>
</dbReference>
<keyword evidence="1" id="KW-0472">Membrane</keyword>
<feature type="transmembrane region" description="Helical" evidence="1">
    <location>
        <begin position="21"/>
        <end position="40"/>
    </location>
</feature>
<dbReference type="InterPro" id="IPR035168">
    <property type="entry name" value="DUF5317"/>
</dbReference>
<evidence type="ECO:0000256" key="1">
    <source>
        <dbReference type="SAM" id="Phobius"/>
    </source>
</evidence>
<evidence type="ECO:0000313" key="2">
    <source>
        <dbReference type="EMBL" id="GLC30507.1"/>
    </source>
</evidence>
<reference evidence="2 3" key="1">
    <citation type="journal article" date="2024" name="Int. J. Syst. Evol. Microbiol.">
        <title>Clostridium omnivorum sp. nov., isolated from anoxic soil under the treatment of reductive soil disinfestation.</title>
        <authorList>
            <person name="Ueki A."/>
            <person name="Tonouchi A."/>
            <person name="Kaku N."/>
            <person name="Honma S."/>
            <person name="Ueki K."/>
        </authorList>
    </citation>
    <scope>NUCLEOTIDE SEQUENCE [LARGE SCALE GENOMIC DNA]</scope>
    <source>
        <strain evidence="2 3">E14</strain>
    </source>
</reference>
<comment type="caution">
    <text evidence="2">The sequence shown here is derived from an EMBL/GenBank/DDBJ whole genome shotgun (WGS) entry which is preliminary data.</text>
</comment>
<sequence>MIETIIIAMLVAKIRGYKLKPIFLSWEVYPILAFAGLYMFLNMEVFLGNYNFIKYAGILETIYICTFLILIYWYKQYVSAIIGSIAIIIGTLLNKVAIYANGGKMPVFPTLSYITGYVRPDVFTKVKDIHVMGSEATKLIFLTDIVDLGYSILSIGDIFIRFFAFIIIYSCIKSANNIKEKVDDDVIGSTV</sequence>